<dbReference type="AlphaFoldDB" id="A0A920BTY0"/>
<evidence type="ECO:0008006" key="3">
    <source>
        <dbReference type="Google" id="ProtNLM"/>
    </source>
</evidence>
<gene>
    <name evidence="1" type="primary">yjzH</name>
    <name evidence="1" type="ORF">J27TS8_23520</name>
</gene>
<accession>A0A920BTY0</accession>
<proteinExistence type="predicted"/>
<protein>
    <recommendedName>
        <fullName evidence="3">DUF4177 domain-containing protein</fullName>
    </recommendedName>
</protein>
<sequence length="71" mass="8375">MYEYKFVKVDLGMSMFESKPKEDYQDVIHKHAAEGWRFIQIFAPSTKGYGSAAYFELIFERSLHYEVTPKS</sequence>
<comment type="caution">
    <text evidence="1">The sequence shown here is derived from an EMBL/GenBank/DDBJ whole genome shotgun (WGS) entry which is preliminary data.</text>
</comment>
<dbReference type="EMBL" id="BORC01000003">
    <property type="protein sequence ID" value="GIN62359.1"/>
    <property type="molecule type" value="Genomic_DNA"/>
</dbReference>
<dbReference type="Pfam" id="PF13783">
    <property type="entry name" value="DUF4177"/>
    <property type="match status" value="1"/>
</dbReference>
<evidence type="ECO:0000313" key="2">
    <source>
        <dbReference type="Proteomes" id="UP000682111"/>
    </source>
</evidence>
<name>A0A920BTY0_9BACI</name>
<keyword evidence="2" id="KW-1185">Reference proteome</keyword>
<dbReference type="RefSeq" id="WP_212933714.1">
    <property type="nucleotide sequence ID" value="NZ_BORC01000003.1"/>
</dbReference>
<dbReference type="Proteomes" id="UP000682111">
    <property type="component" value="Unassembled WGS sequence"/>
</dbReference>
<dbReference type="InterPro" id="IPR025234">
    <property type="entry name" value="YjzH-like"/>
</dbReference>
<evidence type="ECO:0000313" key="1">
    <source>
        <dbReference type="EMBL" id="GIN62359.1"/>
    </source>
</evidence>
<reference evidence="1" key="1">
    <citation type="submission" date="2021-03" db="EMBL/GenBank/DDBJ databases">
        <title>Antimicrobial resistance genes in bacteria isolated from Japanese honey, and their potential for conferring macrolide and lincosamide resistance in the American foulbrood pathogen Paenibacillus larvae.</title>
        <authorList>
            <person name="Okamoto M."/>
            <person name="Kumagai M."/>
            <person name="Kanamori H."/>
            <person name="Takamatsu D."/>
        </authorList>
    </citation>
    <scope>NUCLEOTIDE SEQUENCE</scope>
    <source>
        <strain evidence="1">J27TS8</strain>
    </source>
</reference>
<organism evidence="1 2">
    <name type="scientific">Robertmurraya siralis</name>
    <dbReference type="NCBI Taxonomy" id="77777"/>
    <lineage>
        <taxon>Bacteria</taxon>
        <taxon>Bacillati</taxon>
        <taxon>Bacillota</taxon>
        <taxon>Bacilli</taxon>
        <taxon>Bacillales</taxon>
        <taxon>Bacillaceae</taxon>
        <taxon>Robertmurraya</taxon>
    </lineage>
</organism>